<dbReference type="SUPFAM" id="SSF48452">
    <property type="entry name" value="TPR-like"/>
    <property type="match status" value="1"/>
</dbReference>
<protein>
    <submittedName>
        <fullName evidence="3">Uncharacterized protein</fullName>
    </submittedName>
</protein>
<evidence type="ECO:0000256" key="2">
    <source>
        <dbReference type="SAM" id="Phobius"/>
    </source>
</evidence>
<comment type="caution">
    <text evidence="3">The sequence shown here is derived from an EMBL/GenBank/DDBJ whole genome shotgun (WGS) entry which is preliminary data.</text>
</comment>
<name>A0A2U4FGA6_9SPIR</name>
<keyword evidence="2" id="KW-1133">Transmembrane helix</keyword>
<gene>
    <name evidence="3" type="ORF">A966_12511</name>
</gene>
<dbReference type="InterPro" id="IPR019734">
    <property type="entry name" value="TPR_rpt"/>
</dbReference>
<keyword evidence="2" id="KW-0472">Membrane</keyword>
<proteinExistence type="predicted"/>
<dbReference type="InterPro" id="IPR011990">
    <property type="entry name" value="TPR-like_helical_dom_sf"/>
</dbReference>
<organism evidence="3 4">
    <name type="scientific">Brachyspira hampsonii 30446</name>
    <dbReference type="NCBI Taxonomy" id="1289135"/>
    <lineage>
        <taxon>Bacteria</taxon>
        <taxon>Pseudomonadati</taxon>
        <taxon>Spirochaetota</taxon>
        <taxon>Spirochaetia</taxon>
        <taxon>Brachyspirales</taxon>
        <taxon>Brachyspiraceae</taxon>
        <taxon>Brachyspira</taxon>
    </lineage>
</organism>
<keyword evidence="2" id="KW-0812">Transmembrane</keyword>
<dbReference type="Proteomes" id="UP000011663">
    <property type="component" value="Unassembled WGS sequence"/>
</dbReference>
<dbReference type="SMART" id="SM00028">
    <property type="entry name" value="TPR"/>
    <property type="match status" value="3"/>
</dbReference>
<dbReference type="Gene3D" id="1.25.40.10">
    <property type="entry name" value="Tetratricopeptide repeat domain"/>
    <property type="match status" value="1"/>
</dbReference>
<dbReference type="STRING" id="1289135.A966_12511"/>
<accession>A0A2U4FGA6</accession>
<dbReference type="AlphaFoldDB" id="A0A2U4FGA6"/>
<evidence type="ECO:0000313" key="4">
    <source>
        <dbReference type="Proteomes" id="UP000011663"/>
    </source>
</evidence>
<sequence length="412" mass="47926">MFSILLIFFIYYIVSNRIYRGYMKHCIKIILFLILFSYSVVYSKPSDKIRFEADELTELEYDFFTKVDNGETNDLELHYDGFIIASGITDKDEFVFYREKLNNIRDFAKKELSSYTEEGAYSFGKRLLNWLYTSGTLKQYFETSTLFQDLIYKGEYNCLSSSILYSLLYKEFGFEVTGVLTSSHSFCTIYADDKAVDVETTLSRGFDPGQKEIRNTGNSTIVTFVPQGNYRDRNNVDILTLIATLYPNSISLKKIEKDLEKQLVMAKKAYYLSPNTKMYNDNLVNAYNRLALDYLSKNNFEAAYRTLEEAYTFDSNNPMTKNNKIHYYNTIGTSYLSKKDFPNAIETYKIGISDIGEGADVLKRNLKVSYYNYAVTEYNQRRYNNASIISEEALKLFPNDRDFIRLLSSIPK</sequence>
<evidence type="ECO:0000256" key="1">
    <source>
        <dbReference type="PROSITE-ProRule" id="PRU00339"/>
    </source>
</evidence>
<dbReference type="Pfam" id="PF13181">
    <property type="entry name" value="TPR_8"/>
    <property type="match status" value="2"/>
</dbReference>
<evidence type="ECO:0000313" key="3">
    <source>
        <dbReference type="EMBL" id="EKV56181.1"/>
    </source>
</evidence>
<dbReference type="EMBL" id="ALNZ01000034">
    <property type="protein sequence ID" value="EKV56181.1"/>
    <property type="molecule type" value="Genomic_DNA"/>
</dbReference>
<dbReference type="PROSITE" id="PS50005">
    <property type="entry name" value="TPR"/>
    <property type="match status" value="1"/>
</dbReference>
<keyword evidence="1" id="KW-0802">TPR repeat</keyword>
<feature type="repeat" description="TPR" evidence="1">
    <location>
        <begin position="284"/>
        <end position="317"/>
    </location>
</feature>
<reference evidence="3 4" key="1">
    <citation type="submission" date="2012-07" db="EMBL/GenBank/DDBJ databases">
        <title>Genome sequence of Brachyspira sp. 30446, isolated from a pig with mucohaemorrhagic colitis.</title>
        <authorList>
            <person name="Rubin J.E."/>
            <person name="Fernando C."/>
            <person name="Harding J.C.S."/>
            <person name="Hill J.E."/>
        </authorList>
    </citation>
    <scope>NUCLEOTIDE SEQUENCE [LARGE SCALE GENOMIC DNA]</scope>
    <source>
        <strain evidence="3 4">30446</strain>
    </source>
</reference>
<feature type="transmembrane region" description="Helical" evidence="2">
    <location>
        <begin position="21"/>
        <end position="41"/>
    </location>
</feature>